<proteinExistence type="predicted"/>
<reference evidence="2" key="1">
    <citation type="submission" date="2016-02" db="EMBL/GenBank/DDBJ databases">
        <title>Draft genome sequence of Microdochium bolleyi, a fungal endophyte of beachgrass.</title>
        <authorList>
            <consortium name="DOE Joint Genome Institute"/>
            <person name="David A.S."/>
            <person name="May G."/>
            <person name="Haridas S."/>
            <person name="Lim J."/>
            <person name="Wang M."/>
            <person name="Labutti K."/>
            <person name="Lipzen A."/>
            <person name="Barry K."/>
            <person name="Grigoriev I.V."/>
        </authorList>
    </citation>
    <scope>NUCLEOTIDE SEQUENCE [LARGE SCALE GENOMIC DNA]</scope>
    <source>
        <strain evidence="2">J235TASD1</strain>
    </source>
</reference>
<keyword evidence="2" id="KW-1185">Reference proteome</keyword>
<protein>
    <submittedName>
        <fullName evidence="1">Uncharacterized protein</fullName>
    </submittedName>
</protein>
<dbReference type="InParanoid" id="A0A136JKJ5"/>
<name>A0A136JKJ5_9PEZI</name>
<evidence type="ECO:0000313" key="2">
    <source>
        <dbReference type="Proteomes" id="UP000070501"/>
    </source>
</evidence>
<evidence type="ECO:0000313" key="1">
    <source>
        <dbReference type="EMBL" id="KXJ97671.1"/>
    </source>
</evidence>
<dbReference type="Proteomes" id="UP000070501">
    <property type="component" value="Unassembled WGS sequence"/>
</dbReference>
<accession>A0A136JKJ5</accession>
<sequence>MINLVLARSRLFQARIRSRGKCNRDTDDWKAWETKRGRGAGQPNVQRKRSCLHVSQPVLYLQRPRADFSPYRHCVEGGGGPAGPSGSTCLSKNKDSFPIGMYMCRVINKVVWKRCRNGFVLPPTFSPLVSKILAETWEEEVTRTMVSSSLDH</sequence>
<organism evidence="1 2">
    <name type="scientific">Microdochium bolleyi</name>
    <dbReference type="NCBI Taxonomy" id="196109"/>
    <lineage>
        <taxon>Eukaryota</taxon>
        <taxon>Fungi</taxon>
        <taxon>Dikarya</taxon>
        <taxon>Ascomycota</taxon>
        <taxon>Pezizomycotina</taxon>
        <taxon>Sordariomycetes</taxon>
        <taxon>Xylariomycetidae</taxon>
        <taxon>Xylariales</taxon>
        <taxon>Microdochiaceae</taxon>
        <taxon>Microdochium</taxon>
    </lineage>
</organism>
<dbReference type="AlphaFoldDB" id="A0A136JKJ5"/>
<dbReference type="EMBL" id="KQ964245">
    <property type="protein sequence ID" value="KXJ97671.1"/>
    <property type="molecule type" value="Genomic_DNA"/>
</dbReference>
<gene>
    <name evidence="1" type="ORF">Micbo1qcDRAFT_9275</name>
</gene>